<gene>
    <name evidence="2" type="ORF">EYB58_14985</name>
</gene>
<dbReference type="InterPro" id="IPR002559">
    <property type="entry name" value="Transposase_11"/>
</dbReference>
<evidence type="ECO:0000313" key="3">
    <source>
        <dbReference type="Proteomes" id="UP000293902"/>
    </source>
</evidence>
<sequence>MTTDSTSKDEEIFNKDKLQIITERVDDVPLLIAQMLRMGIPEIIDRHIPRHGNQRDLSWGWTTVIWMAYILTEGDHRKVSMSEYVEEMQNTLLCIAGRPIVALDFSDDRLAHLLKHLSNREYWSKIEDDLNKQSIEVYDLKPETIRCDATTVSADQAITEDGLVQFGHSKDNTKLPQIKLMSAALDPLGMPLASDVVSGEKADDGLYIPLISRVSDSLKKNGLLFSGDCKMSALETRAHLLSSGHHYLCPLPLTGKTADEMKTWINEGISKDQEKILIPVFRENYKGIVVLAAKGYEFSRIQTFQKKAEEITWPERVFVVHSPAHARQQSAGLNIRLTKAKEKLEKLTPLPGRGRRQISDEAELVAAIAKIIKAHNVEDLLEAQFEKQVEQKMKYVGKGRGGVNRETIVVEKVRYQITSVERNQKKIADEKTRFGWKAFVTEVDFDKLSLHDAILSYRNEYRVERIFGRLKSRLNIAPLFVKKDDQIEGMTYLLTLCVRVLTLIEFVVRRSLKEEKTELPDMHPENHKKTTAKPSAEKILKAFSKVNLTIICDMAGNVIMRSLKPLSNLQKQIIQKLGLDSSIYTQLEI</sequence>
<dbReference type="PANTHER" id="PTHR34614">
    <property type="match status" value="1"/>
</dbReference>
<name>A0ABX5RGX6_9BACT</name>
<dbReference type="PANTHER" id="PTHR34614:SF2">
    <property type="entry name" value="TRANSPOSASE IS4-LIKE DOMAIN-CONTAINING PROTEIN"/>
    <property type="match status" value="1"/>
</dbReference>
<dbReference type="Proteomes" id="UP000293902">
    <property type="component" value="Chromosome"/>
</dbReference>
<dbReference type="RefSeq" id="WP_131072081.1">
    <property type="nucleotide sequence ID" value="NZ_CP036313.1"/>
</dbReference>
<protein>
    <submittedName>
        <fullName evidence="2">IS1634 family transposase</fullName>
    </submittedName>
</protein>
<dbReference type="NCBIfam" id="NF033559">
    <property type="entry name" value="transpos_IS1634"/>
    <property type="match status" value="1"/>
</dbReference>
<proteinExistence type="predicted"/>
<organism evidence="2 3">
    <name type="scientific">Desulfobacter hydrogenophilus</name>
    <dbReference type="NCBI Taxonomy" id="2291"/>
    <lineage>
        <taxon>Bacteria</taxon>
        <taxon>Pseudomonadati</taxon>
        <taxon>Thermodesulfobacteriota</taxon>
        <taxon>Desulfobacteria</taxon>
        <taxon>Desulfobacterales</taxon>
        <taxon>Desulfobacteraceae</taxon>
        <taxon>Desulfobacter</taxon>
    </lineage>
</organism>
<dbReference type="EMBL" id="CP036313">
    <property type="protein sequence ID" value="QBH14106.1"/>
    <property type="molecule type" value="Genomic_DNA"/>
</dbReference>
<evidence type="ECO:0000259" key="1">
    <source>
        <dbReference type="Pfam" id="PF01609"/>
    </source>
</evidence>
<reference evidence="2 3" key="1">
    <citation type="submission" date="2019-02" db="EMBL/GenBank/DDBJ databases">
        <title>Complete genome sequence of Desulfobacter hydrogenophilus AcRS1.</title>
        <authorList>
            <person name="Marietou A."/>
            <person name="Lund M.B."/>
            <person name="Marshall I.P.G."/>
            <person name="Schreiber L."/>
            <person name="Jorgensen B."/>
        </authorList>
    </citation>
    <scope>NUCLEOTIDE SEQUENCE [LARGE SCALE GENOMIC DNA]</scope>
    <source>
        <strain evidence="2 3">AcRS1</strain>
    </source>
</reference>
<dbReference type="InterPro" id="IPR047654">
    <property type="entry name" value="IS1634_transpos"/>
</dbReference>
<evidence type="ECO:0000313" key="2">
    <source>
        <dbReference type="EMBL" id="QBH14106.1"/>
    </source>
</evidence>
<feature type="domain" description="Transposase IS4-like" evidence="1">
    <location>
        <begin position="148"/>
        <end position="497"/>
    </location>
</feature>
<accession>A0ABX5RGX6</accession>
<keyword evidence="3" id="KW-1185">Reference proteome</keyword>
<dbReference type="Pfam" id="PF01609">
    <property type="entry name" value="DDE_Tnp_1"/>
    <property type="match status" value="1"/>
</dbReference>